<proteinExistence type="predicted"/>
<dbReference type="Proteomes" id="UP001303647">
    <property type="component" value="Unassembled WGS sequence"/>
</dbReference>
<sequence>MPISTSTSSAASTYATVSFHKSDTIRLLNFPLIIVTALEPAILASWPPGVQSQTQDTVELSAEFKLKDKPFGYYHIQQNVGALRLVRDVLAVLHDYGWELVTSVLCSTRYTAKDTLIFRQRRGQSSPVRGRGTSPVEWLVLAPLGRNKLRVVYDANGGRMHGEADDSQCQDHLGILITGIKKLLVDLRLFDKGDWSHDSFEVQLKGTPWRSRGEASVTVRIILMKILELMESHEWRLYVTMVQRSSDDENRILDTWYFVREKQKLGTAELAG</sequence>
<dbReference type="PANTHER" id="PTHR38696">
    <property type="entry name" value="MEDIATOR OF RNA POLYMERASE II TRANSCRIPTION SUBUNIT 13"/>
    <property type="match status" value="1"/>
</dbReference>
<comment type="caution">
    <text evidence="1">The sequence shown here is derived from an EMBL/GenBank/DDBJ whole genome shotgun (WGS) entry which is preliminary data.</text>
</comment>
<reference evidence="1" key="1">
    <citation type="journal article" date="2023" name="Mol. Phylogenet. Evol.">
        <title>Genome-scale phylogeny and comparative genomics of the fungal order Sordariales.</title>
        <authorList>
            <person name="Hensen N."/>
            <person name="Bonometti L."/>
            <person name="Westerberg I."/>
            <person name="Brannstrom I.O."/>
            <person name="Guillou S."/>
            <person name="Cros-Aarteil S."/>
            <person name="Calhoun S."/>
            <person name="Haridas S."/>
            <person name="Kuo A."/>
            <person name="Mondo S."/>
            <person name="Pangilinan J."/>
            <person name="Riley R."/>
            <person name="LaButti K."/>
            <person name="Andreopoulos B."/>
            <person name="Lipzen A."/>
            <person name="Chen C."/>
            <person name="Yan M."/>
            <person name="Daum C."/>
            <person name="Ng V."/>
            <person name="Clum A."/>
            <person name="Steindorff A."/>
            <person name="Ohm R.A."/>
            <person name="Martin F."/>
            <person name="Silar P."/>
            <person name="Natvig D.O."/>
            <person name="Lalanne C."/>
            <person name="Gautier V."/>
            <person name="Ament-Velasquez S.L."/>
            <person name="Kruys A."/>
            <person name="Hutchinson M.I."/>
            <person name="Powell A.J."/>
            <person name="Barry K."/>
            <person name="Miller A.N."/>
            <person name="Grigoriev I.V."/>
            <person name="Debuchy R."/>
            <person name="Gladieux P."/>
            <person name="Hiltunen Thoren M."/>
            <person name="Johannesson H."/>
        </authorList>
    </citation>
    <scope>NUCLEOTIDE SEQUENCE</scope>
    <source>
        <strain evidence="1">CBS 359.72</strain>
    </source>
</reference>
<accession>A0AAN7D3S3</accession>
<dbReference type="EMBL" id="MU857602">
    <property type="protein sequence ID" value="KAK4252082.1"/>
    <property type="molecule type" value="Genomic_DNA"/>
</dbReference>
<gene>
    <name evidence="1" type="ORF">C7999DRAFT_37059</name>
</gene>
<name>A0AAN7D3S3_9PEZI</name>
<evidence type="ECO:0000313" key="2">
    <source>
        <dbReference type="Proteomes" id="UP001303647"/>
    </source>
</evidence>
<dbReference type="AlphaFoldDB" id="A0AAN7D3S3"/>
<reference evidence="1" key="2">
    <citation type="submission" date="2023-05" db="EMBL/GenBank/DDBJ databases">
        <authorList>
            <consortium name="Lawrence Berkeley National Laboratory"/>
            <person name="Steindorff A."/>
            <person name="Hensen N."/>
            <person name="Bonometti L."/>
            <person name="Westerberg I."/>
            <person name="Brannstrom I.O."/>
            <person name="Guillou S."/>
            <person name="Cros-Aarteil S."/>
            <person name="Calhoun S."/>
            <person name="Haridas S."/>
            <person name="Kuo A."/>
            <person name="Mondo S."/>
            <person name="Pangilinan J."/>
            <person name="Riley R."/>
            <person name="Labutti K."/>
            <person name="Andreopoulos B."/>
            <person name="Lipzen A."/>
            <person name="Chen C."/>
            <person name="Yanf M."/>
            <person name="Daum C."/>
            <person name="Ng V."/>
            <person name="Clum A."/>
            <person name="Ohm R."/>
            <person name="Martin F."/>
            <person name="Silar P."/>
            <person name="Natvig D."/>
            <person name="Lalanne C."/>
            <person name="Gautier V."/>
            <person name="Ament-Velasquez S.L."/>
            <person name="Kruys A."/>
            <person name="Hutchinson M.I."/>
            <person name="Powell A.J."/>
            <person name="Barry K."/>
            <person name="Miller A.N."/>
            <person name="Grigoriev I.V."/>
            <person name="Debuchy R."/>
            <person name="Gladieux P."/>
            <person name="Thoren M.H."/>
            <person name="Johannesson H."/>
        </authorList>
    </citation>
    <scope>NUCLEOTIDE SEQUENCE</scope>
    <source>
        <strain evidence="1">CBS 359.72</strain>
    </source>
</reference>
<protein>
    <submittedName>
        <fullName evidence="1">Uncharacterized protein</fullName>
    </submittedName>
</protein>
<organism evidence="1 2">
    <name type="scientific">Corynascus novoguineensis</name>
    <dbReference type="NCBI Taxonomy" id="1126955"/>
    <lineage>
        <taxon>Eukaryota</taxon>
        <taxon>Fungi</taxon>
        <taxon>Dikarya</taxon>
        <taxon>Ascomycota</taxon>
        <taxon>Pezizomycotina</taxon>
        <taxon>Sordariomycetes</taxon>
        <taxon>Sordariomycetidae</taxon>
        <taxon>Sordariales</taxon>
        <taxon>Chaetomiaceae</taxon>
        <taxon>Corynascus</taxon>
    </lineage>
</organism>
<evidence type="ECO:0000313" key="1">
    <source>
        <dbReference type="EMBL" id="KAK4252082.1"/>
    </source>
</evidence>
<dbReference type="PANTHER" id="PTHR38696:SF1">
    <property type="entry name" value="MEDIATOR OF RNA POLYMERASE II TRANSCRIPTION SUBUNIT 13"/>
    <property type="match status" value="1"/>
</dbReference>
<keyword evidence="2" id="KW-1185">Reference proteome</keyword>